<dbReference type="Gene3D" id="1.10.10.60">
    <property type="entry name" value="Homeodomain-like"/>
    <property type="match status" value="1"/>
</dbReference>
<evidence type="ECO:0000313" key="7">
    <source>
        <dbReference type="Proteomes" id="UP001149140"/>
    </source>
</evidence>
<evidence type="ECO:0000313" key="6">
    <source>
        <dbReference type="EMBL" id="MDA0158997.1"/>
    </source>
</evidence>
<dbReference type="PROSITE" id="PS50977">
    <property type="entry name" value="HTH_TETR_2"/>
    <property type="match status" value="1"/>
</dbReference>
<dbReference type="Pfam" id="PF00440">
    <property type="entry name" value="TetR_N"/>
    <property type="match status" value="1"/>
</dbReference>
<dbReference type="InterPro" id="IPR036271">
    <property type="entry name" value="Tet_transcr_reg_TetR-rel_C_sf"/>
</dbReference>
<reference evidence="6" key="1">
    <citation type="submission" date="2022-10" db="EMBL/GenBank/DDBJ databases">
        <title>The WGS of Solirubrobacter ginsenosidimutans DSM 21036.</title>
        <authorList>
            <person name="Jiang Z."/>
        </authorList>
    </citation>
    <scope>NUCLEOTIDE SEQUENCE</scope>
    <source>
        <strain evidence="6">DSM 21036</strain>
    </source>
</reference>
<dbReference type="Proteomes" id="UP001149140">
    <property type="component" value="Unassembled WGS sequence"/>
</dbReference>
<dbReference type="InterPro" id="IPR001647">
    <property type="entry name" value="HTH_TetR"/>
</dbReference>
<name>A0A9X3MMN9_9ACTN</name>
<dbReference type="AlphaFoldDB" id="A0A9X3MMN9"/>
<dbReference type="RefSeq" id="WP_270037647.1">
    <property type="nucleotide sequence ID" value="NZ_JAPDOD010000001.1"/>
</dbReference>
<evidence type="ECO:0000259" key="5">
    <source>
        <dbReference type="PROSITE" id="PS50977"/>
    </source>
</evidence>
<evidence type="ECO:0000256" key="4">
    <source>
        <dbReference type="PROSITE-ProRule" id="PRU00335"/>
    </source>
</evidence>
<comment type="caution">
    <text evidence="6">The sequence shown here is derived from an EMBL/GenBank/DDBJ whole genome shotgun (WGS) entry which is preliminary data.</text>
</comment>
<organism evidence="6 7">
    <name type="scientific">Solirubrobacter ginsenosidimutans</name>
    <dbReference type="NCBI Taxonomy" id="490573"/>
    <lineage>
        <taxon>Bacteria</taxon>
        <taxon>Bacillati</taxon>
        <taxon>Actinomycetota</taxon>
        <taxon>Thermoleophilia</taxon>
        <taxon>Solirubrobacterales</taxon>
        <taxon>Solirubrobacteraceae</taxon>
        <taxon>Solirubrobacter</taxon>
    </lineage>
</organism>
<dbReference type="SUPFAM" id="SSF48498">
    <property type="entry name" value="Tetracyclin repressor-like, C-terminal domain"/>
    <property type="match status" value="1"/>
</dbReference>
<keyword evidence="2 4" id="KW-0238">DNA-binding</keyword>
<dbReference type="SUPFAM" id="SSF46689">
    <property type="entry name" value="Homeodomain-like"/>
    <property type="match status" value="1"/>
</dbReference>
<sequence>MAAHLPTTEKGRATRLRILEAAARLISERGAGAVSLEDIEREAEVGRSQLYHYFYDRDDLVRTVIDVTTDAVLGAQDGLLDDLDSFAAIDRWFDALVALQDERGAIGGCPIGSLVGQLAERDEPTRTALAAGFARWEQPLIDGLARMRDRGELKPEVSVQVLADVTMAAIQGGLLLTQVRRDPQQLRHSLDGARTVLAAAAVV</sequence>
<dbReference type="GO" id="GO:0003677">
    <property type="term" value="F:DNA binding"/>
    <property type="evidence" value="ECO:0007669"/>
    <property type="project" value="UniProtKB-UniRule"/>
</dbReference>
<dbReference type="Pfam" id="PF16925">
    <property type="entry name" value="TetR_C_13"/>
    <property type="match status" value="1"/>
</dbReference>
<dbReference type="Gene3D" id="1.10.357.10">
    <property type="entry name" value="Tetracycline Repressor, domain 2"/>
    <property type="match status" value="1"/>
</dbReference>
<dbReference type="PANTHER" id="PTHR47506:SF6">
    <property type="entry name" value="HTH-TYPE TRANSCRIPTIONAL REPRESSOR NEMR"/>
    <property type="match status" value="1"/>
</dbReference>
<dbReference type="PRINTS" id="PR00455">
    <property type="entry name" value="HTHTETR"/>
</dbReference>
<evidence type="ECO:0000256" key="2">
    <source>
        <dbReference type="ARBA" id="ARBA00023125"/>
    </source>
</evidence>
<dbReference type="EMBL" id="JAPDOD010000001">
    <property type="protein sequence ID" value="MDA0158997.1"/>
    <property type="molecule type" value="Genomic_DNA"/>
</dbReference>
<keyword evidence="7" id="KW-1185">Reference proteome</keyword>
<gene>
    <name evidence="6" type="ORF">OM076_01870</name>
</gene>
<evidence type="ECO:0000256" key="3">
    <source>
        <dbReference type="ARBA" id="ARBA00023163"/>
    </source>
</evidence>
<dbReference type="PANTHER" id="PTHR47506">
    <property type="entry name" value="TRANSCRIPTIONAL REGULATORY PROTEIN"/>
    <property type="match status" value="1"/>
</dbReference>
<keyword evidence="3" id="KW-0804">Transcription</keyword>
<keyword evidence="1" id="KW-0805">Transcription regulation</keyword>
<feature type="domain" description="HTH tetR-type" evidence="5">
    <location>
        <begin position="12"/>
        <end position="72"/>
    </location>
</feature>
<accession>A0A9X3MMN9</accession>
<dbReference type="InterPro" id="IPR011075">
    <property type="entry name" value="TetR_C"/>
</dbReference>
<protein>
    <submittedName>
        <fullName evidence="6">TetR/AcrR family transcriptional regulator</fullName>
    </submittedName>
</protein>
<dbReference type="InterPro" id="IPR009057">
    <property type="entry name" value="Homeodomain-like_sf"/>
</dbReference>
<proteinExistence type="predicted"/>
<evidence type="ECO:0000256" key="1">
    <source>
        <dbReference type="ARBA" id="ARBA00023015"/>
    </source>
</evidence>
<feature type="DNA-binding region" description="H-T-H motif" evidence="4">
    <location>
        <begin position="35"/>
        <end position="54"/>
    </location>
</feature>